<evidence type="ECO:0000256" key="1">
    <source>
        <dbReference type="SAM" id="SignalP"/>
    </source>
</evidence>
<evidence type="ECO:0008006" key="4">
    <source>
        <dbReference type="Google" id="ProtNLM"/>
    </source>
</evidence>
<reference evidence="2 3" key="1">
    <citation type="journal article" date="2014" name="Nature">
        <title>Sequential evolution of bacterial morphology by co-option of a developmental regulator.</title>
        <authorList>
            <person name="Jiang C."/>
            <person name="Brown P.J."/>
            <person name="Ducret A."/>
            <person name="Brun Y.V."/>
        </authorList>
    </citation>
    <scope>NUCLEOTIDE SEQUENCE [LARGE SCALE GENOMIC DNA]</scope>
    <source>
        <strain evidence="2 3">DSM 16100</strain>
    </source>
</reference>
<dbReference type="InterPro" id="IPR008325">
    <property type="entry name" value="EipA-like"/>
</dbReference>
<dbReference type="AlphaFoldDB" id="V4Q7X1"/>
<accession>V4Q7X1</accession>
<sequence length="207" mass="22464">MERRSFLLAGVAAAATPLIAGLAPRLAMAQDYPVEKGQPAEKQEYRYYTRDEILTAGSDFLGVTVEALGGALEKIFADYGDHPTAYIAGTEASGAVGIGVRYGKGNLFMKDVPEPTQLFWQGPSIGFDTGANASRCFTLIYNLREPIFMYRRFPGVEGSAYFIGGLSLTYQRAEGIVLAPIRAGVGFRLGANVGYMSFSKKRRIIPL</sequence>
<comment type="caution">
    <text evidence="2">The sequence shown here is derived from an EMBL/GenBank/DDBJ whole genome shotgun (WGS) entry which is preliminary data.</text>
</comment>
<dbReference type="EMBL" id="AWGB01000006">
    <property type="protein sequence ID" value="ESQ93945.1"/>
    <property type="molecule type" value="Genomic_DNA"/>
</dbReference>
<name>V4Q7X1_9CAUL</name>
<dbReference type="eggNOG" id="COG5400">
    <property type="taxonomic scope" value="Bacteria"/>
</dbReference>
<dbReference type="STRING" id="1121022.GCA_000376105_00197"/>
<keyword evidence="1" id="KW-0732">Signal</keyword>
<dbReference type="Proteomes" id="UP000017837">
    <property type="component" value="Unassembled WGS sequence"/>
</dbReference>
<proteinExistence type="predicted"/>
<dbReference type="Pfam" id="PF06577">
    <property type="entry name" value="EipA"/>
    <property type="match status" value="1"/>
</dbReference>
<gene>
    <name evidence="2" type="ORF">ABENE_04450</name>
</gene>
<dbReference type="RefSeq" id="WP_018079881.1">
    <property type="nucleotide sequence ID" value="NZ_AQWM01000001.1"/>
</dbReference>
<dbReference type="PROSITE" id="PS51318">
    <property type="entry name" value="TAT"/>
    <property type="match status" value="1"/>
</dbReference>
<evidence type="ECO:0000313" key="2">
    <source>
        <dbReference type="EMBL" id="ESQ93945.1"/>
    </source>
</evidence>
<evidence type="ECO:0000313" key="3">
    <source>
        <dbReference type="Proteomes" id="UP000017837"/>
    </source>
</evidence>
<keyword evidence="3" id="KW-1185">Reference proteome</keyword>
<organism evidence="2 3">
    <name type="scientific">Asticcacaulis benevestitus DSM 16100 = ATCC BAA-896</name>
    <dbReference type="NCBI Taxonomy" id="1121022"/>
    <lineage>
        <taxon>Bacteria</taxon>
        <taxon>Pseudomonadati</taxon>
        <taxon>Pseudomonadota</taxon>
        <taxon>Alphaproteobacteria</taxon>
        <taxon>Caulobacterales</taxon>
        <taxon>Caulobacteraceae</taxon>
        <taxon>Asticcacaulis</taxon>
    </lineage>
</organism>
<dbReference type="PATRIC" id="fig|1121022.4.peg.884"/>
<dbReference type="OrthoDB" id="9796051at2"/>
<protein>
    <recommendedName>
        <fullName evidence="4">DUF1134 domain-containing protein</fullName>
    </recommendedName>
</protein>
<feature type="signal peptide" evidence="1">
    <location>
        <begin position="1"/>
        <end position="29"/>
    </location>
</feature>
<feature type="chain" id="PRO_5004725548" description="DUF1134 domain-containing protein" evidence="1">
    <location>
        <begin position="30"/>
        <end position="207"/>
    </location>
</feature>
<dbReference type="InterPro" id="IPR006311">
    <property type="entry name" value="TAT_signal"/>
</dbReference>